<evidence type="ECO:0008006" key="3">
    <source>
        <dbReference type="Google" id="ProtNLM"/>
    </source>
</evidence>
<accession>A0AAX2CFW7</accession>
<reference evidence="1 2" key="1">
    <citation type="submission" date="2016-08" db="EMBL/GenBank/DDBJ databases">
        <authorList>
            <person name="Loux V."/>
            <person name="Rue O."/>
        </authorList>
    </citation>
    <scope>NUCLEOTIDE SEQUENCE [LARGE SCALE GENOMIC DNA]</scope>
    <source>
        <strain evidence="1 2">AFSSA_08CEB44bac</strain>
    </source>
</reference>
<gene>
    <name evidence="1" type="ORF">BCB44BAC_01674</name>
</gene>
<proteinExistence type="predicted"/>
<dbReference type="EMBL" id="FMIK01000022">
    <property type="protein sequence ID" value="SCL90165.1"/>
    <property type="molecule type" value="Genomic_DNA"/>
</dbReference>
<protein>
    <recommendedName>
        <fullName evidence="3">Transposase</fullName>
    </recommendedName>
</protein>
<dbReference type="Proteomes" id="UP000242164">
    <property type="component" value="Unassembled WGS sequence"/>
</dbReference>
<organism evidence="1 2">
    <name type="scientific">Bacillus cytotoxicus</name>
    <dbReference type="NCBI Taxonomy" id="580165"/>
    <lineage>
        <taxon>Bacteria</taxon>
        <taxon>Bacillati</taxon>
        <taxon>Bacillota</taxon>
        <taxon>Bacilli</taxon>
        <taxon>Bacillales</taxon>
        <taxon>Bacillaceae</taxon>
        <taxon>Bacillus</taxon>
        <taxon>Bacillus cereus group</taxon>
    </lineage>
</organism>
<comment type="caution">
    <text evidence="1">The sequence shown here is derived from an EMBL/GenBank/DDBJ whole genome shotgun (WGS) entry which is preliminary data.</text>
</comment>
<evidence type="ECO:0000313" key="1">
    <source>
        <dbReference type="EMBL" id="SCL90165.1"/>
    </source>
</evidence>
<sequence>MKPQIESLMEKYDLTHLKQELMDTIFPCIKVVLR</sequence>
<name>A0AAX2CFW7_9BACI</name>
<dbReference type="AlphaFoldDB" id="A0AAX2CFW7"/>
<evidence type="ECO:0000313" key="2">
    <source>
        <dbReference type="Proteomes" id="UP000242164"/>
    </source>
</evidence>